<dbReference type="InterPro" id="IPR011011">
    <property type="entry name" value="Znf_FYVE_PHD"/>
</dbReference>
<dbReference type="FunFam" id="3.30.160.60:FF:000446">
    <property type="entry name" value="Zinc finger protein"/>
    <property type="match status" value="1"/>
</dbReference>
<feature type="region of interest" description="Disordered" evidence="8">
    <location>
        <begin position="586"/>
        <end position="626"/>
    </location>
</feature>
<sequence>MALHHGAAGIKNMPAAPAAVKPDPTSTSSSTVIDWIETKSRVATVLPSKGVAYPSQEELFATALYKANFALLCQICQTSNLHCHLSASSKRDLGHVRDRMCLWGDALGDGRLEACLSPEDELHKSLISLLDRIGKTLITVMEQSISIREGKKAKWGLVKPLRELLSKAASILSVDEPSSRICESDSDSASETDDDESQDTVVAGIRSLQVYSKLLMDLCPTLEQAFYTRQHRPGGNEPALGLKSFEVTESALPWVSQVYEKFRTADSGLLERLGEANWQRFVRIRALISNSGTAQESFEEPKTIFKPSTVHTFRDSALGASIPAQSQVAGSVASHTSFMSSVEGEGRSHLAVPRTPQQIWRNEPFTCSFCGTLLKTLRNRIDWKMHVFSDLQAYICTFNDCPERLKTFSTRTLWSRHELEAHFSDKSFRCRDCHKSSVTFTDQESFLDHLSRVHGRKALTHVHALSMAQAAAQSVPRSFTDQECPLCAQTDWKSQREYFTHLGKHLEQISLAALPQEEDESDDDSDQDDEENFTFKCICGFDDDDGNIVLDQRCGTWQHIACYYYRSQVPGEHLCIDCSPRNLDTAGASRRQKEIRRKAPRNPETPLFQDVTSAPYTGTSSSPSPRALLQEKWHRIPENNTISRVKGETEDTWLLDESKRQQVNGQHLLDDAKQQFKRSQHNQTGDGSQSYPPRSNLPPYGRPFSPPQELTPMQQEQQNLSQHHLLDEAANDRPPSTKKHRCPYCATQFTRHHNLKSHLLTHSQEKPLVCSTCGSRFRRLHDLKRHAKLHTGETPHICSQCGHKFARGDALARHQKGPGGCLGTRSGPPVDKNSPRNDMGLLPELESYTKLNGESGDGAT</sequence>
<accession>A0A0D2AHJ8</accession>
<evidence type="ECO:0000256" key="6">
    <source>
        <dbReference type="ARBA" id="ARBA00023242"/>
    </source>
</evidence>
<evidence type="ECO:0000256" key="3">
    <source>
        <dbReference type="ARBA" id="ARBA00022737"/>
    </source>
</evidence>
<proteinExistence type="predicted"/>
<dbReference type="PROSITE" id="PS50157">
    <property type="entry name" value="ZINC_FINGER_C2H2_2"/>
    <property type="match status" value="3"/>
</dbReference>
<dbReference type="InterPro" id="IPR013083">
    <property type="entry name" value="Znf_RING/FYVE/PHD"/>
</dbReference>
<dbReference type="RefSeq" id="XP_016244593.1">
    <property type="nucleotide sequence ID" value="XM_016397402.1"/>
</dbReference>
<dbReference type="HOGENOM" id="CLU_330946_0_0_1"/>
<dbReference type="InterPro" id="IPR058925">
    <property type="entry name" value="zf-C2H2_AcuF"/>
</dbReference>
<keyword evidence="6" id="KW-0539">Nucleus</keyword>
<dbReference type="GO" id="GO:0005634">
    <property type="term" value="C:nucleus"/>
    <property type="evidence" value="ECO:0007669"/>
    <property type="project" value="UniProtKB-SubCell"/>
</dbReference>
<dbReference type="SUPFAM" id="SSF57903">
    <property type="entry name" value="FYVE/PHD zinc finger"/>
    <property type="match status" value="1"/>
</dbReference>
<gene>
    <name evidence="10" type="ORF">PV07_10095</name>
</gene>
<dbReference type="STRING" id="569365.A0A0D2AHJ8"/>
<feature type="region of interest" description="Disordered" evidence="8">
    <location>
        <begin position="179"/>
        <end position="198"/>
    </location>
</feature>
<dbReference type="GeneID" id="27349289"/>
<dbReference type="Proteomes" id="UP000054466">
    <property type="component" value="Unassembled WGS sequence"/>
</dbReference>
<feature type="compositionally biased region" description="Polar residues" evidence="8">
    <location>
        <begin position="681"/>
        <end position="693"/>
    </location>
</feature>
<dbReference type="FunFam" id="3.30.160.60:FF:001666">
    <property type="entry name" value="MDS1 and EVI1 complex locus"/>
    <property type="match status" value="1"/>
</dbReference>
<evidence type="ECO:0000256" key="1">
    <source>
        <dbReference type="ARBA" id="ARBA00004123"/>
    </source>
</evidence>
<evidence type="ECO:0000256" key="4">
    <source>
        <dbReference type="ARBA" id="ARBA00022771"/>
    </source>
</evidence>
<evidence type="ECO:0000256" key="7">
    <source>
        <dbReference type="PROSITE-ProRule" id="PRU00042"/>
    </source>
</evidence>
<evidence type="ECO:0000259" key="9">
    <source>
        <dbReference type="PROSITE" id="PS50157"/>
    </source>
</evidence>
<evidence type="ECO:0000256" key="8">
    <source>
        <dbReference type="SAM" id="MobiDB-lite"/>
    </source>
</evidence>
<dbReference type="Gene3D" id="3.30.160.60">
    <property type="entry name" value="Classic Zinc Finger"/>
    <property type="match status" value="3"/>
</dbReference>
<dbReference type="PROSITE" id="PS00028">
    <property type="entry name" value="ZINC_FINGER_C2H2_1"/>
    <property type="match status" value="2"/>
</dbReference>
<keyword evidence="5" id="KW-0862">Zinc</keyword>
<dbReference type="Pfam" id="PF26082">
    <property type="entry name" value="zf-C2H2_AcuF"/>
    <property type="match status" value="1"/>
</dbReference>
<dbReference type="PANTHER" id="PTHR35391">
    <property type="entry name" value="C2H2-TYPE DOMAIN-CONTAINING PROTEIN-RELATED"/>
    <property type="match status" value="1"/>
</dbReference>
<protein>
    <recommendedName>
        <fullName evidence="9">C2H2-type domain-containing protein</fullName>
    </recommendedName>
</protein>
<reference evidence="10 11" key="1">
    <citation type="submission" date="2015-01" db="EMBL/GenBank/DDBJ databases">
        <title>The Genome Sequence of Cladophialophora immunda CBS83496.</title>
        <authorList>
            <consortium name="The Broad Institute Genomics Platform"/>
            <person name="Cuomo C."/>
            <person name="de Hoog S."/>
            <person name="Gorbushina A."/>
            <person name="Stielow B."/>
            <person name="Teixiera M."/>
            <person name="Abouelleil A."/>
            <person name="Chapman S.B."/>
            <person name="Priest M."/>
            <person name="Young S.K."/>
            <person name="Wortman J."/>
            <person name="Nusbaum C."/>
            <person name="Birren B."/>
        </authorList>
    </citation>
    <scope>NUCLEOTIDE SEQUENCE [LARGE SCALE GENOMIC DNA]</scope>
    <source>
        <strain evidence="10 11">CBS 83496</strain>
    </source>
</reference>
<dbReference type="Gene3D" id="3.30.40.10">
    <property type="entry name" value="Zinc/RING finger domain, C3HC4 (zinc finger)"/>
    <property type="match status" value="1"/>
</dbReference>
<feature type="domain" description="C2H2-type" evidence="9">
    <location>
        <begin position="740"/>
        <end position="767"/>
    </location>
</feature>
<feature type="region of interest" description="Disordered" evidence="8">
    <location>
        <begin position="816"/>
        <end position="860"/>
    </location>
</feature>
<keyword evidence="4 7" id="KW-0863">Zinc-finger</keyword>
<evidence type="ECO:0000256" key="2">
    <source>
        <dbReference type="ARBA" id="ARBA00022723"/>
    </source>
</evidence>
<dbReference type="InterPro" id="IPR036236">
    <property type="entry name" value="Znf_C2H2_sf"/>
</dbReference>
<evidence type="ECO:0000256" key="5">
    <source>
        <dbReference type="ARBA" id="ARBA00022833"/>
    </source>
</evidence>
<comment type="subcellular location">
    <subcellularLocation>
        <location evidence="1">Nucleus</location>
    </subcellularLocation>
</comment>
<name>A0A0D2AHJ8_9EURO</name>
<feature type="region of interest" description="Disordered" evidence="8">
    <location>
        <begin position="675"/>
        <end position="719"/>
    </location>
</feature>
<feature type="compositionally biased region" description="Acidic residues" evidence="8">
    <location>
        <begin position="184"/>
        <end position="198"/>
    </location>
</feature>
<evidence type="ECO:0000313" key="10">
    <source>
        <dbReference type="EMBL" id="KIW24377.1"/>
    </source>
</evidence>
<feature type="compositionally biased region" description="Polar residues" evidence="8">
    <location>
        <begin position="610"/>
        <end position="624"/>
    </location>
</feature>
<dbReference type="VEuPathDB" id="FungiDB:PV07_10095"/>
<feature type="domain" description="C2H2-type" evidence="9">
    <location>
        <begin position="796"/>
        <end position="828"/>
    </location>
</feature>
<dbReference type="PANTHER" id="PTHR35391:SF7">
    <property type="entry name" value="C2H2-TYPE DOMAIN-CONTAINING PROTEIN"/>
    <property type="match status" value="1"/>
</dbReference>
<dbReference type="InterPro" id="IPR013087">
    <property type="entry name" value="Znf_C2H2_type"/>
</dbReference>
<keyword evidence="2" id="KW-0479">Metal-binding</keyword>
<dbReference type="SUPFAM" id="SSF57667">
    <property type="entry name" value="beta-beta-alpha zinc fingers"/>
    <property type="match status" value="2"/>
</dbReference>
<feature type="domain" description="C2H2-type" evidence="9">
    <location>
        <begin position="768"/>
        <end position="795"/>
    </location>
</feature>
<evidence type="ECO:0000313" key="11">
    <source>
        <dbReference type="Proteomes" id="UP000054466"/>
    </source>
</evidence>
<keyword evidence="11" id="KW-1185">Reference proteome</keyword>
<organism evidence="10 11">
    <name type="scientific">Cladophialophora immunda</name>
    <dbReference type="NCBI Taxonomy" id="569365"/>
    <lineage>
        <taxon>Eukaryota</taxon>
        <taxon>Fungi</taxon>
        <taxon>Dikarya</taxon>
        <taxon>Ascomycota</taxon>
        <taxon>Pezizomycotina</taxon>
        <taxon>Eurotiomycetes</taxon>
        <taxon>Chaetothyriomycetidae</taxon>
        <taxon>Chaetothyriales</taxon>
        <taxon>Herpotrichiellaceae</taxon>
        <taxon>Cladophialophora</taxon>
    </lineage>
</organism>
<dbReference type="AlphaFoldDB" id="A0A0D2AHJ8"/>
<dbReference type="GO" id="GO:0008270">
    <property type="term" value="F:zinc ion binding"/>
    <property type="evidence" value="ECO:0007669"/>
    <property type="project" value="UniProtKB-KW"/>
</dbReference>
<dbReference type="EMBL" id="KN847045">
    <property type="protein sequence ID" value="KIW24377.1"/>
    <property type="molecule type" value="Genomic_DNA"/>
</dbReference>
<dbReference type="SMART" id="SM00355">
    <property type="entry name" value="ZnF_C2H2"/>
    <property type="match status" value="7"/>
</dbReference>
<dbReference type="OrthoDB" id="4120942at2759"/>
<keyword evidence="3" id="KW-0677">Repeat</keyword>